<gene>
    <name evidence="2" type="ORF">EVA69_02730</name>
</gene>
<keyword evidence="2" id="KW-0645">Protease</keyword>
<protein>
    <submittedName>
        <fullName evidence="2">Trypsin-like serine protease</fullName>
    </submittedName>
</protein>
<dbReference type="PRINTS" id="PR00722">
    <property type="entry name" value="CHYMOTRYPSIN"/>
</dbReference>
<dbReference type="EMBL" id="SHAH01000027">
    <property type="protein sequence ID" value="RZO76622.1"/>
    <property type="molecule type" value="Genomic_DNA"/>
</dbReference>
<dbReference type="InterPro" id="IPR001314">
    <property type="entry name" value="Peptidase_S1A"/>
</dbReference>
<dbReference type="SUPFAM" id="SSF50494">
    <property type="entry name" value="Trypsin-like serine proteases"/>
    <property type="match status" value="1"/>
</dbReference>
<dbReference type="AlphaFoldDB" id="A0A520S2C0"/>
<dbReference type="GO" id="GO:0006508">
    <property type="term" value="P:proteolysis"/>
    <property type="evidence" value="ECO:0007669"/>
    <property type="project" value="UniProtKB-KW"/>
</dbReference>
<comment type="caution">
    <text evidence="2">The sequence shown here is derived from an EMBL/GenBank/DDBJ whole genome shotgun (WGS) entry which is preliminary data.</text>
</comment>
<dbReference type="PROSITE" id="PS50240">
    <property type="entry name" value="TRYPSIN_DOM"/>
    <property type="match status" value="1"/>
</dbReference>
<evidence type="ECO:0000313" key="3">
    <source>
        <dbReference type="Proteomes" id="UP000320404"/>
    </source>
</evidence>
<reference evidence="2 3" key="1">
    <citation type="submission" date="2019-02" db="EMBL/GenBank/DDBJ databases">
        <title>Prokaryotic population dynamics and viral predation in marine succession experiment using metagenomics: the confinement effect.</title>
        <authorList>
            <person name="Haro-Moreno J.M."/>
            <person name="Rodriguez-Valera F."/>
            <person name="Lopez-Perez M."/>
        </authorList>
    </citation>
    <scope>NUCLEOTIDE SEQUENCE [LARGE SCALE GENOMIC DNA]</scope>
    <source>
        <strain evidence="2">MED-G158</strain>
    </source>
</reference>
<dbReference type="SMART" id="SM00020">
    <property type="entry name" value="Tryp_SPc"/>
    <property type="match status" value="1"/>
</dbReference>
<proteinExistence type="predicted"/>
<dbReference type="InterPro" id="IPR051333">
    <property type="entry name" value="CLIP_Serine_Protease"/>
</dbReference>
<dbReference type="GO" id="GO:0004252">
    <property type="term" value="F:serine-type endopeptidase activity"/>
    <property type="evidence" value="ECO:0007669"/>
    <property type="project" value="InterPro"/>
</dbReference>
<dbReference type="InterPro" id="IPR018114">
    <property type="entry name" value="TRYPSIN_HIS"/>
</dbReference>
<dbReference type="PANTHER" id="PTHR24260">
    <property type="match status" value="1"/>
</dbReference>
<dbReference type="Proteomes" id="UP000320404">
    <property type="component" value="Unassembled WGS sequence"/>
</dbReference>
<dbReference type="PANTHER" id="PTHR24260:SF132">
    <property type="entry name" value="PEPTIDASE S1 DOMAIN-CONTAINING PROTEIN"/>
    <property type="match status" value="1"/>
</dbReference>
<dbReference type="Gene3D" id="2.40.10.10">
    <property type="entry name" value="Trypsin-like serine proteases"/>
    <property type="match status" value="1"/>
</dbReference>
<name>A0A520S2C0_9GAMM</name>
<sequence length="277" mass="30553">MIRLSTSLDIVSKALLGLVTLTVFSSYGIIVRHDVGQSEYETRGTEYPSIFFLERQGSRKVCVATLIHPQWALTAAHCAEETMLDATVEAGRRFGVRLAGENREIDQVIKHPQYQPGAADDVDLALLRFRTPSAFPRPVPLNFGTDEFDQIVTIVGWGYFGVGTLGRHYDDGRMRHATNRISRADRYLRFVFDDPRDQSAESLPTEGTLGLGDSGGPALMATNSGQRLVGIAVGQITGPNYEEETQGRYGAVAIYERLSSHIEWIETVIGSKAPFDS</sequence>
<keyword evidence="2" id="KW-0378">Hydrolase</keyword>
<feature type="domain" description="Peptidase S1" evidence="1">
    <location>
        <begin position="34"/>
        <end position="270"/>
    </location>
</feature>
<evidence type="ECO:0000313" key="2">
    <source>
        <dbReference type="EMBL" id="RZO76622.1"/>
    </source>
</evidence>
<organism evidence="2 3">
    <name type="scientific">OM182 bacterium</name>
    <dbReference type="NCBI Taxonomy" id="2510334"/>
    <lineage>
        <taxon>Bacteria</taxon>
        <taxon>Pseudomonadati</taxon>
        <taxon>Pseudomonadota</taxon>
        <taxon>Gammaproteobacteria</taxon>
        <taxon>OMG group</taxon>
        <taxon>OM182 clade</taxon>
    </lineage>
</organism>
<evidence type="ECO:0000259" key="1">
    <source>
        <dbReference type="PROSITE" id="PS50240"/>
    </source>
</evidence>
<accession>A0A520S2C0</accession>
<dbReference type="InterPro" id="IPR043504">
    <property type="entry name" value="Peptidase_S1_PA_chymotrypsin"/>
</dbReference>
<dbReference type="PROSITE" id="PS00134">
    <property type="entry name" value="TRYPSIN_HIS"/>
    <property type="match status" value="1"/>
</dbReference>
<dbReference type="InterPro" id="IPR009003">
    <property type="entry name" value="Peptidase_S1_PA"/>
</dbReference>
<dbReference type="InterPro" id="IPR001254">
    <property type="entry name" value="Trypsin_dom"/>
</dbReference>
<dbReference type="Pfam" id="PF00089">
    <property type="entry name" value="Trypsin"/>
    <property type="match status" value="1"/>
</dbReference>